<gene>
    <name evidence="5" type="primary">rqcH</name>
    <name evidence="7" type="ORF">JOC47_000777</name>
</gene>
<dbReference type="AlphaFoldDB" id="A0A938XNL1"/>
<dbReference type="Pfam" id="PF05670">
    <property type="entry name" value="NFACT-R_1"/>
    <property type="match status" value="1"/>
</dbReference>
<keyword evidence="3 5" id="KW-0694">RNA-binding</keyword>
<dbReference type="RefSeq" id="WP_204700653.1">
    <property type="nucleotide sequence ID" value="NZ_JAFBDQ010000003.1"/>
</dbReference>
<dbReference type="EMBL" id="JAFBDQ010000003">
    <property type="protein sequence ID" value="MBM7555943.1"/>
    <property type="molecule type" value="Genomic_DNA"/>
</dbReference>
<feature type="domain" description="NFACT RNA-binding" evidence="6">
    <location>
        <begin position="464"/>
        <end position="555"/>
    </location>
</feature>
<dbReference type="GO" id="GO:0043023">
    <property type="term" value="F:ribosomal large subunit binding"/>
    <property type="evidence" value="ECO:0007669"/>
    <property type="project" value="UniProtKB-UniRule"/>
</dbReference>
<protein>
    <recommendedName>
        <fullName evidence="5">Rqc2 homolog RqcH</fullName>
        <shortName evidence="5">RqcH</shortName>
    </recommendedName>
</protein>
<dbReference type="GO" id="GO:0072344">
    <property type="term" value="P:rescue of stalled ribosome"/>
    <property type="evidence" value="ECO:0007669"/>
    <property type="project" value="UniProtKB-UniRule"/>
</dbReference>
<dbReference type="GO" id="GO:1990112">
    <property type="term" value="C:RQC complex"/>
    <property type="evidence" value="ECO:0007669"/>
    <property type="project" value="TreeGrafter"/>
</dbReference>
<organism evidence="7 8">
    <name type="scientific">Halanaerobacter jeridensis</name>
    <dbReference type="NCBI Taxonomy" id="706427"/>
    <lineage>
        <taxon>Bacteria</taxon>
        <taxon>Bacillati</taxon>
        <taxon>Bacillota</taxon>
        <taxon>Clostridia</taxon>
        <taxon>Halanaerobiales</taxon>
        <taxon>Halobacteroidaceae</taxon>
        <taxon>Halanaerobacter</taxon>
    </lineage>
</organism>
<evidence type="ECO:0000256" key="3">
    <source>
        <dbReference type="ARBA" id="ARBA00022884"/>
    </source>
</evidence>
<dbReference type="InterPro" id="IPR043682">
    <property type="entry name" value="RqcH_bacterial"/>
</dbReference>
<accession>A0A938XNL1</accession>
<keyword evidence="4 5" id="KW-0648">Protein biosynthesis</keyword>
<comment type="caution">
    <text evidence="7">The sequence shown here is derived from an EMBL/GenBank/DDBJ whole genome shotgun (WGS) entry which is preliminary data.</text>
</comment>
<evidence type="ECO:0000313" key="7">
    <source>
        <dbReference type="EMBL" id="MBM7555943.1"/>
    </source>
</evidence>
<dbReference type="PANTHER" id="PTHR15239">
    <property type="entry name" value="NUCLEAR EXPORT MEDIATOR FACTOR NEMF"/>
    <property type="match status" value="1"/>
</dbReference>
<dbReference type="PANTHER" id="PTHR15239:SF6">
    <property type="entry name" value="RIBOSOME QUALITY CONTROL COMPLEX SUBUNIT NEMF"/>
    <property type="match status" value="1"/>
</dbReference>
<evidence type="ECO:0000313" key="8">
    <source>
        <dbReference type="Proteomes" id="UP000774000"/>
    </source>
</evidence>
<dbReference type="InterPro" id="IPR008532">
    <property type="entry name" value="NFACT_RNA-bd"/>
</dbReference>
<keyword evidence="1 5" id="KW-0820">tRNA-binding</keyword>
<dbReference type="InterPro" id="IPR051608">
    <property type="entry name" value="RQC_Subunit_NEMF"/>
</dbReference>
<evidence type="ECO:0000259" key="6">
    <source>
        <dbReference type="Pfam" id="PF05670"/>
    </source>
</evidence>
<dbReference type="Gene3D" id="2.30.310.10">
    <property type="entry name" value="ibrinogen binding protein from staphylococcus aureus domain"/>
    <property type="match status" value="1"/>
</dbReference>
<comment type="subunit">
    <text evidence="5">Associates with stalled 50S ribosomal subunits. Binds to RqcP.</text>
</comment>
<keyword evidence="8" id="KW-1185">Reference proteome</keyword>
<dbReference type="Pfam" id="PF05833">
    <property type="entry name" value="NFACT_N"/>
    <property type="match status" value="1"/>
</dbReference>
<evidence type="ECO:0000256" key="2">
    <source>
        <dbReference type="ARBA" id="ARBA00022730"/>
    </source>
</evidence>
<dbReference type="Proteomes" id="UP000774000">
    <property type="component" value="Unassembled WGS sequence"/>
</dbReference>
<comment type="function">
    <text evidence="5">Key component of the ribosome quality control system (RQC), a ribosome-associated complex that mediates the extraction of incompletely synthesized nascent chains from stalled ribosomes and their subsequent degradation. RqcH recruits Ala-charged tRNA, and with RqcP directs the elongation of stalled nascent chains on 50S ribosomal subunits, leading to non-templated C-terminal alanine extensions (Ala tail). The Ala tail promotes nascent chain degradation. May add between 1 and at least 8 Ala residues. Binds to stalled 50S ribosomal subunits.</text>
</comment>
<dbReference type="HAMAP" id="MF_00844_B">
    <property type="entry name" value="RqcH_B"/>
    <property type="match status" value="1"/>
</dbReference>
<comment type="similarity">
    <text evidence="5">Belongs to the NEMF family.</text>
</comment>
<proteinExistence type="inferred from homology"/>
<sequence>MALDGTTLAAIKTEFEDKLVGGRIDKIYQPQDNLLTIKIRQPGKDLKLLVSANSQNPRIHLTDQDFSNPLKPPTFCMLLRKHLESGRIREIRQPKFERILEIVIQYKNSTGELENKILTIELMGRHSNIILTKENKQVLDSIKRVTGKMSRHREILPGKQYKRPPEQGKKNPLTTEKDEFITELKESMNQPLYRAIMNNYRGISPLIAKEIAVRANYDGTKELTSIKQIKNLWSPFAELVTAIKNNDFNPTLIYNDNHKDLTAYAAFDLQQFNSPKEKFKTINQLLNYYYTTRIKQKKINKLTEQIESVIANNKENAYKKYNKVKGQLKGARNAEKYKLKGELITANIYQLEKGQKKVTLNNYYEDNEEVTIELDEDLSPSENAQRYFEKYEKAKTSVKYLKNEVTKAKNEIKYLNQLENNLNNAESIAELEELKKELVEQNYIKEQKSNQNNNQDKKLPPLKFKSSDDYDILVGRNNRQNDKLTKKIANNQDLWFHVKDLAGSHTVVRNHTGKEIPEDTILEAAQIAAYYSKGRQSSKVPVDYTLVKHVNKPKGAKPGMVYYEQQTTLYVDPDEELVQSLKIKDS</sequence>
<evidence type="ECO:0000256" key="1">
    <source>
        <dbReference type="ARBA" id="ARBA00022555"/>
    </source>
</evidence>
<name>A0A938XNL1_9FIRM</name>
<dbReference type="GO" id="GO:0019843">
    <property type="term" value="F:rRNA binding"/>
    <property type="evidence" value="ECO:0007669"/>
    <property type="project" value="UniProtKB-UniRule"/>
</dbReference>
<dbReference type="GO" id="GO:0000049">
    <property type="term" value="F:tRNA binding"/>
    <property type="evidence" value="ECO:0007669"/>
    <property type="project" value="UniProtKB-UniRule"/>
</dbReference>
<evidence type="ECO:0000256" key="4">
    <source>
        <dbReference type="ARBA" id="ARBA00022917"/>
    </source>
</evidence>
<feature type="coiled-coil region" evidence="5">
    <location>
        <begin position="391"/>
        <end position="451"/>
    </location>
</feature>
<keyword evidence="5" id="KW-0175">Coiled coil</keyword>
<keyword evidence="2 5" id="KW-0699">rRNA-binding</keyword>
<evidence type="ECO:0000256" key="5">
    <source>
        <dbReference type="HAMAP-Rule" id="MF_00844"/>
    </source>
</evidence>
<dbReference type="FunFam" id="2.30.310.10:FF:000004">
    <property type="entry name" value="Fibronectin-binding protein A"/>
    <property type="match status" value="1"/>
</dbReference>
<reference evidence="7" key="1">
    <citation type="submission" date="2021-01" db="EMBL/GenBank/DDBJ databases">
        <title>Genomic Encyclopedia of Type Strains, Phase IV (KMG-IV): sequencing the most valuable type-strain genomes for metagenomic binning, comparative biology and taxonomic classification.</title>
        <authorList>
            <person name="Goeker M."/>
        </authorList>
    </citation>
    <scope>NUCLEOTIDE SEQUENCE</scope>
    <source>
        <strain evidence="7">DSM 23230</strain>
    </source>
</reference>
<dbReference type="Gene3D" id="1.10.8.50">
    <property type="match status" value="1"/>
</dbReference>